<dbReference type="PROSITE" id="PS50156">
    <property type="entry name" value="SSD"/>
    <property type="match status" value="1"/>
</dbReference>
<dbReference type="InterPro" id="IPR053956">
    <property type="entry name" value="NPC1_MLD"/>
</dbReference>
<feature type="transmembrane region" description="Helical" evidence="2">
    <location>
        <begin position="372"/>
        <end position="390"/>
    </location>
</feature>
<keyword evidence="2" id="KW-0812">Transmembrane</keyword>
<feature type="compositionally biased region" description="Low complexity" evidence="1">
    <location>
        <begin position="37"/>
        <end position="47"/>
    </location>
</feature>
<evidence type="ECO:0000256" key="2">
    <source>
        <dbReference type="SAM" id="Phobius"/>
    </source>
</evidence>
<dbReference type="AlphaFoldDB" id="A0A4C1U8J9"/>
<accession>A0A4C1U8J9</accession>
<dbReference type="GO" id="GO:0015918">
    <property type="term" value="P:sterol transport"/>
    <property type="evidence" value="ECO:0007669"/>
    <property type="project" value="TreeGrafter"/>
</dbReference>
<dbReference type="SUPFAM" id="SSF82866">
    <property type="entry name" value="Multidrug efflux transporter AcrB transmembrane domain"/>
    <property type="match status" value="1"/>
</dbReference>
<dbReference type="GO" id="GO:0015485">
    <property type="term" value="F:cholesterol binding"/>
    <property type="evidence" value="ECO:0007669"/>
    <property type="project" value="TreeGrafter"/>
</dbReference>
<feature type="region of interest" description="Disordered" evidence="1">
    <location>
        <begin position="35"/>
        <end position="64"/>
    </location>
</feature>
<reference evidence="4 5" key="1">
    <citation type="journal article" date="2019" name="Commun. Biol.">
        <title>The bagworm genome reveals a unique fibroin gene that provides high tensile strength.</title>
        <authorList>
            <person name="Kono N."/>
            <person name="Nakamura H."/>
            <person name="Ohtoshi R."/>
            <person name="Tomita M."/>
            <person name="Numata K."/>
            <person name="Arakawa K."/>
        </authorList>
    </citation>
    <scope>NUCLEOTIDE SEQUENCE [LARGE SCALE GENOMIC DNA]</scope>
</reference>
<dbReference type="Pfam" id="PF12349">
    <property type="entry name" value="Sterol-sensing"/>
    <property type="match status" value="1"/>
</dbReference>
<evidence type="ECO:0000256" key="1">
    <source>
        <dbReference type="SAM" id="MobiDB-lite"/>
    </source>
</evidence>
<feature type="transmembrane region" description="Helical" evidence="2">
    <location>
        <begin position="411"/>
        <end position="433"/>
    </location>
</feature>
<feature type="compositionally biased region" description="Polar residues" evidence="1">
    <location>
        <begin position="53"/>
        <end position="63"/>
    </location>
</feature>
<dbReference type="InterPro" id="IPR053958">
    <property type="entry name" value="HMGCR/SNAP/NPC1-like_SSD"/>
</dbReference>
<feature type="transmembrane region" description="Helical" evidence="2">
    <location>
        <begin position="439"/>
        <end position="461"/>
    </location>
</feature>
<keyword evidence="2" id="KW-0472">Membrane</keyword>
<feature type="transmembrane region" description="Helical" evidence="2">
    <location>
        <begin position="98"/>
        <end position="115"/>
    </location>
</feature>
<dbReference type="InterPro" id="IPR000731">
    <property type="entry name" value="SSD"/>
</dbReference>
<proteinExistence type="predicted"/>
<dbReference type="PANTHER" id="PTHR45727">
    <property type="entry name" value="NPC INTRACELLULAR CHOLESTEROL TRANSPORTER 1"/>
    <property type="match status" value="1"/>
</dbReference>
<dbReference type="OrthoDB" id="6510177at2759"/>
<dbReference type="Proteomes" id="UP000299102">
    <property type="component" value="Unassembled WGS sequence"/>
</dbReference>
<evidence type="ECO:0000259" key="3">
    <source>
        <dbReference type="PROSITE" id="PS50156"/>
    </source>
</evidence>
<dbReference type="GO" id="GO:0030299">
    <property type="term" value="P:intestinal cholesterol absorption"/>
    <property type="evidence" value="ECO:0007669"/>
    <property type="project" value="TreeGrafter"/>
</dbReference>
<comment type="caution">
    <text evidence="4">The sequence shown here is derived from an EMBL/GenBank/DDBJ whole genome shotgun (WGS) entry which is preliminary data.</text>
</comment>
<protein>
    <submittedName>
        <fullName evidence="4">NPC intracellular cholesterol transporter 1 homolog 1b</fullName>
    </submittedName>
</protein>
<organism evidence="4 5">
    <name type="scientific">Eumeta variegata</name>
    <name type="common">Bagworm moth</name>
    <name type="synonym">Eumeta japonica</name>
    <dbReference type="NCBI Taxonomy" id="151549"/>
    <lineage>
        <taxon>Eukaryota</taxon>
        <taxon>Metazoa</taxon>
        <taxon>Ecdysozoa</taxon>
        <taxon>Arthropoda</taxon>
        <taxon>Hexapoda</taxon>
        <taxon>Insecta</taxon>
        <taxon>Pterygota</taxon>
        <taxon>Neoptera</taxon>
        <taxon>Endopterygota</taxon>
        <taxon>Lepidoptera</taxon>
        <taxon>Glossata</taxon>
        <taxon>Ditrysia</taxon>
        <taxon>Tineoidea</taxon>
        <taxon>Psychidae</taxon>
        <taxon>Oiketicinae</taxon>
        <taxon>Eumeta</taxon>
    </lineage>
</organism>
<dbReference type="STRING" id="151549.A0A4C1U8J9"/>
<dbReference type="PANTHER" id="PTHR45727:SF2">
    <property type="entry name" value="NPC INTRACELLULAR CHOLESTEROL TRANSPORTER 1"/>
    <property type="match status" value="1"/>
</dbReference>
<dbReference type="GO" id="GO:0005886">
    <property type="term" value="C:plasma membrane"/>
    <property type="evidence" value="ECO:0007669"/>
    <property type="project" value="TreeGrafter"/>
</dbReference>
<gene>
    <name evidence="4" type="primary">Npc1b</name>
    <name evidence="4" type="ORF">EVAR_78613_1</name>
</gene>
<evidence type="ECO:0000313" key="4">
    <source>
        <dbReference type="EMBL" id="GBP22437.1"/>
    </source>
</evidence>
<dbReference type="GO" id="GO:0042632">
    <property type="term" value="P:cholesterol homeostasis"/>
    <property type="evidence" value="ECO:0007669"/>
    <property type="project" value="TreeGrafter"/>
</dbReference>
<feature type="domain" description="SSD" evidence="3">
    <location>
        <begin position="375"/>
        <end position="481"/>
    </location>
</feature>
<dbReference type="EMBL" id="BGZK01000140">
    <property type="protein sequence ID" value="GBP22437.1"/>
    <property type="molecule type" value="Genomic_DNA"/>
</dbReference>
<keyword evidence="5" id="KW-1185">Reference proteome</keyword>
<sequence length="529" mass="59635">MSNPALPNRPFVTFLFAKLRTNYAVKDFHDQKRLSKNMKNMSPSSNNDEQEKATNSNSASQGEASDVTFFKNPRGYIKKKSKDSFVWWGTTMASHPRIVLFFGLFFILTLGYGVLQMKVTTDPVELWAAPDSRSRVEHQYFDSRFEPFYRTEMLIISTKGLPRIQHNTPQGKIEFGPVFNKTFMLDVLDLLQKIKALRTEVGDNGDKSVGIEDVCVSPFASAFGKPMDPTQCAIQSVWDYFQNDVNTFKQTDDVDGYEINYLNHILKCTNNPYDTDCLAEYGGPVLPAVGLGGFLKDGETFTKKAKYSDANALIIKILVKNHRDKSKLDPALKWEKLFIETMKNYTEHVMPPYMDIAYTSERSIEDELDREAQFNVWAILVFYFLTFAYITNSLGRFTTWRTLLIESKITLGLSGVFIAFASVLCSVGFFSFVGVAATLITLKMIPFLVLAVGINNIFLLMKTNQRVEINPDENVALRIGRICGHEPLGFVSRRFMPAFVGICRERRWLAAGGGGTIGREGTGSLPVTS</sequence>
<name>A0A4C1U8J9_EUMVA</name>
<evidence type="ECO:0000313" key="5">
    <source>
        <dbReference type="Proteomes" id="UP000299102"/>
    </source>
</evidence>
<keyword evidence="2" id="KW-1133">Transmembrane helix</keyword>
<dbReference type="Pfam" id="PF22314">
    <property type="entry name" value="NPC1_MLD"/>
    <property type="match status" value="1"/>
</dbReference>